<sequence length="51" mass="5376">MAVKLVILSLICSAILAPLVPVQRIHMSVPSLSLVLWLVACNSIHGVNAAI</sequence>
<organism evidence="1 2">
    <name type="scientific">Gymnopilus junonius</name>
    <name type="common">Spectacular rustgill mushroom</name>
    <name type="synonym">Gymnopilus spectabilis subsp. junonius</name>
    <dbReference type="NCBI Taxonomy" id="109634"/>
    <lineage>
        <taxon>Eukaryota</taxon>
        <taxon>Fungi</taxon>
        <taxon>Dikarya</taxon>
        <taxon>Basidiomycota</taxon>
        <taxon>Agaricomycotina</taxon>
        <taxon>Agaricomycetes</taxon>
        <taxon>Agaricomycetidae</taxon>
        <taxon>Agaricales</taxon>
        <taxon>Agaricineae</taxon>
        <taxon>Hymenogastraceae</taxon>
        <taxon>Gymnopilus</taxon>
    </lineage>
</organism>
<keyword evidence="2" id="KW-1185">Reference proteome</keyword>
<gene>
    <name evidence="1" type="ORF">CPB84DRAFT_1803012</name>
</gene>
<dbReference type="EMBL" id="JADNYJ010000381">
    <property type="protein sequence ID" value="KAF8870068.1"/>
    <property type="molecule type" value="Genomic_DNA"/>
</dbReference>
<evidence type="ECO:0000313" key="1">
    <source>
        <dbReference type="EMBL" id="KAF8870068.1"/>
    </source>
</evidence>
<accession>A0A9P5N880</accession>
<evidence type="ECO:0000313" key="2">
    <source>
        <dbReference type="Proteomes" id="UP000724874"/>
    </source>
</evidence>
<name>A0A9P5N880_GYMJU</name>
<protein>
    <submittedName>
        <fullName evidence="1">Uncharacterized protein</fullName>
    </submittedName>
</protein>
<dbReference type="Proteomes" id="UP000724874">
    <property type="component" value="Unassembled WGS sequence"/>
</dbReference>
<dbReference type="AlphaFoldDB" id="A0A9P5N880"/>
<reference evidence="1" key="1">
    <citation type="submission" date="2020-11" db="EMBL/GenBank/DDBJ databases">
        <authorList>
            <consortium name="DOE Joint Genome Institute"/>
            <person name="Ahrendt S."/>
            <person name="Riley R."/>
            <person name="Andreopoulos W."/>
            <person name="LaButti K."/>
            <person name="Pangilinan J."/>
            <person name="Ruiz-duenas F.J."/>
            <person name="Barrasa J.M."/>
            <person name="Sanchez-Garcia M."/>
            <person name="Camarero S."/>
            <person name="Miyauchi S."/>
            <person name="Serrano A."/>
            <person name="Linde D."/>
            <person name="Babiker R."/>
            <person name="Drula E."/>
            <person name="Ayuso-Fernandez I."/>
            <person name="Pacheco R."/>
            <person name="Padilla G."/>
            <person name="Ferreira P."/>
            <person name="Barriuso J."/>
            <person name="Kellner H."/>
            <person name="Castanera R."/>
            <person name="Alfaro M."/>
            <person name="Ramirez L."/>
            <person name="Pisabarro A.G."/>
            <person name="Kuo A."/>
            <person name="Tritt A."/>
            <person name="Lipzen A."/>
            <person name="He G."/>
            <person name="Yan M."/>
            <person name="Ng V."/>
            <person name="Cullen D."/>
            <person name="Martin F."/>
            <person name="Rosso M.-N."/>
            <person name="Henrissat B."/>
            <person name="Hibbett D."/>
            <person name="Martinez A.T."/>
            <person name="Grigoriev I.V."/>
        </authorList>
    </citation>
    <scope>NUCLEOTIDE SEQUENCE</scope>
    <source>
        <strain evidence="1">AH 44721</strain>
    </source>
</reference>
<comment type="caution">
    <text evidence="1">The sequence shown here is derived from an EMBL/GenBank/DDBJ whole genome shotgun (WGS) entry which is preliminary data.</text>
</comment>
<proteinExistence type="predicted"/>